<evidence type="ECO:0000259" key="3">
    <source>
        <dbReference type="Pfam" id="PF06747"/>
    </source>
</evidence>
<feature type="compositionally biased region" description="Low complexity" evidence="2">
    <location>
        <begin position="43"/>
        <end position="56"/>
    </location>
</feature>
<protein>
    <submittedName>
        <fullName evidence="4">Uncharacterized protein, isoform A</fullName>
    </submittedName>
</protein>
<evidence type="ECO:0000313" key="5">
    <source>
        <dbReference type="Proteomes" id="UP000008792"/>
    </source>
</evidence>
<dbReference type="STRING" id="7244.B4MEU5"/>
<dbReference type="GO" id="GO:0007005">
    <property type="term" value="P:mitochondrion organization"/>
    <property type="evidence" value="ECO:0007669"/>
    <property type="project" value="InterPro"/>
</dbReference>
<dbReference type="AlphaFoldDB" id="B4MEU5"/>
<gene>
    <name evidence="4" type="primary">Dvir\GJ14883</name>
    <name evidence="4" type="ORF">Dvir_GJ14883</name>
</gene>
<name>B4MEU5_DROVI</name>
<dbReference type="GO" id="GO:0005634">
    <property type="term" value="C:nucleus"/>
    <property type="evidence" value="ECO:0007669"/>
    <property type="project" value="TreeGrafter"/>
</dbReference>
<evidence type="ECO:0000256" key="2">
    <source>
        <dbReference type="SAM" id="MobiDB-lite"/>
    </source>
</evidence>
<dbReference type="Pfam" id="PF06747">
    <property type="entry name" value="CHCH"/>
    <property type="match status" value="1"/>
</dbReference>
<dbReference type="HOGENOM" id="CLU_093520_2_2_1"/>
<dbReference type="GO" id="GO:0005739">
    <property type="term" value="C:mitochondrion"/>
    <property type="evidence" value="ECO:0007669"/>
    <property type="project" value="TreeGrafter"/>
</dbReference>
<dbReference type="KEGG" id="dvi:6636106"/>
<keyword evidence="1" id="KW-1015">Disulfide bond</keyword>
<dbReference type="PROSITE" id="PS51808">
    <property type="entry name" value="CHCH"/>
    <property type="match status" value="1"/>
</dbReference>
<dbReference type="PANTHER" id="PTHR13523:SF2">
    <property type="entry name" value="COILED-COIL-HELIX-COILED-COIL-HELIX DOMAIN CONTAINING 2, ISOFORM A-RELATED"/>
    <property type="match status" value="1"/>
</dbReference>
<reference evidence="4 5" key="1">
    <citation type="journal article" date="2007" name="Nature">
        <title>Evolution of genes and genomes on the Drosophila phylogeny.</title>
        <authorList>
            <consortium name="Drosophila 12 Genomes Consortium"/>
            <person name="Clark A.G."/>
            <person name="Eisen M.B."/>
            <person name="Smith D.R."/>
            <person name="Bergman C.M."/>
            <person name="Oliver B."/>
            <person name="Markow T.A."/>
            <person name="Kaufman T.C."/>
            <person name="Kellis M."/>
            <person name="Gelbart W."/>
            <person name="Iyer V.N."/>
            <person name="Pollard D.A."/>
            <person name="Sackton T.B."/>
            <person name="Larracuente A.M."/>
            <person name="Singh N.D."/>
            <person name="Abad J.P."/>
            <person name="Abt D.N."/>
            <person name="Adryan B."/>
            <person name="Aguade M."/>
            <person name="Akashi H."/>
            <person name="Anderson W.W."/>
            <person name="Aquadro C.F."/>
            <person name="Ardell D.H."/>
            <person name="Arguello R."/>
            <person name="Artieri C.G."/>
            <person name="Barbash D.A."/>
            <person name="Barker D."/>
            <person name="Barsanti P."/>
            <person name="Batterham P."/>
            <person name="Batzoglou S."/>
            <person name="Begun D."/>
            <person name="Bhutkar A."/>
            <person name="Blanco E."/>
            <person name="Bosak S.A."/>
            <person name="Bradley R.K."/>
            <person name="Brand A.D."/>
            <person name="Brent M.R."/>
            <person name="Brooks A.N."/>
            <person name="Brown R.H."/>
            <person name="Butlin R.K."/>
            <person name="Caggese C."/>
            <person name="Calvi B.R."/>
            <person name="Bernardo de Carvalho A."/>
            <person name="Caspi A."/>
            <person name="Castrezana S."/>
            <person name="Celniker S.E."/>
            <person name="Chang J.L."/>
            <person name="Chapple C."/>
            <person name="Chatterji S."/>
            <person name="Chinwalla A."/>
            <person name="Civetta A."/>
            <person name="Clifton S.W."/>
            <person name="Comeron J.M."/>
            <person name="Costello J.C."/>
            <person name="Coyne J.A."/>
            <person name="Daub J."/>
            <person name="David R.G."/>
            <person name="Delcher A.L."/>
            <person name="Delehaunty K."/>
            <person name="Do C.B."/>
            <person name="Ebling H."/>
            <person name="Edwards K."/>
            <person name="Eickbush T."/>
            <person name="Evans J.D."/>
            <person name="Filipski A."/>
            <person name="Findeiss S."/>
            <person name="Freyhult E."/>
            <person name="Fulton L."/>
            <person name="Fulton R."/>
            <person name="Garcia A.C."/>
            <person name="Gardiner A."/>
            <person name="Garfield D.A."/>
            <person name="Garvin B.E."/>
            <person name="Gibson G."/>
            <person name="Gilbert D."/>
            <person name="Gnerre S."/>
            <person name="Godfrey J."/>
            <person name="Good R."/>
            <person name="Gotea V."/>
            <person name="Gravely B."/>
            <person name="Greenberg A.J."/>
            <person name="Griffiths-Jones S."/>
            <person name="Gross S."/>
            <person name="Guigo R."/>
            <person name="Gustafson E.A."/>
            <person name="Haerty W."/>
            <person name="Hahn M.W."/>
            <person name="Halligan D.L."/>
            <person name="Halpern A.L."/>
            <person name="Halter G.M."/>
            <person name="Han M.V."/>
            <person name="Heger A."/>
            <person name="Hillier L."/>
            <person name="Hinrichs A.S."/>
            <person name="Holmes I."/>
            <person name="Hoskins R.A."/>
            <person name="Hubisz M.J."/>
            <person name="Hultmark D."/>
            <person name="Huntley M.A."/>
            <person name="Jaffe D.B."/>
            <person name="Jagadeeshan S."/>
            <person name="Jeck W.R."/>
            <person name="Johnson J."/>
            <person name="Jones C.D."/>
            <person name="Jordan W.C."/>
            <person name="Karpen G.H."/>
            <person name="Kataoka E."/>
            <person name="Keightley P.D."/>
            <person name="Kheradpour P."/>
            <person name="Kirkness E.F."/>
            <person name="Koerich L.B."/>
            <person name="Kristiansen K."/>
            <person name="Kudrna D."/>
            <person name="Kulathinal R.J."/>
            <person name="Kumar S."/>
            <person name="Kwok R."/>
            <person name="Lander E."/>
            <person name="Langley C.H."/>
            <person name="Lapoint R."/>
            <person name="Lazzaro B.P."/>
            <person name="Lee S.J."/>
            <person name="Levesque L."/>
            <person name="Li R."/>
            <person name="Lin C.F."/>
            <person name="Lin M.F."/>
            <person name="Lindblad-Toh K."/>
            <person name="Llopart A."/>
            <person name="Long M."/>
            <person name="Low L."/>
            <person name="Lozovsky E."/>
            <person name="Lu J."/>
            <person name="Luo M."/>
            <person name="Machado C.A."/>
            <person name="Makalowski W."/>
            <person name="Marzo M."/>
            <person name="Matsuda M."/>
            <person name="Matzkin L."/>
            <person name="McAllister B."/>
            <person name="McBride C.S."/>
            <person name="McKernan B."/>
            <person name="McKernan K."/>
            <person name="Mendez-Lago M."/>
            <person name="Minx P."/>
            <person name="Mollenhauer M.U."/>
            <person name="Montooth K."/>
            <person name="Mount S.M."/>
            <person name="Mu X."/>
            <person name="Myers E."/>
            <person name="Negre B."/>
            <person name="Newfeld S."/>
            <person name="Nielsen R."/>
            <person name="Noor M.A."/>
            <person name="O'Grady P."/>
            <person name="Pachter L."/>
            <person name="Papaceit M."/>
            <person name="Parisi M.J."/>
            <person name="Parisi M."/>
            <person name="Parts L."/>
            <person name="Pedersen J.S."/>
            <person name="Pesole G."/>
            <person name="Phillippy A.M."/>
            <person name="Ponting C.P."/>
            <person name="Pop M."/>
            <person name="Porcelli D."/>
            <person name="Powell J.R."/>
            <person name="Prohaska S."/>
            <person name="Pruitt K."/>
            <person name="Puig M."/>
            <person name="Quesneville H."/>
            <person name="Ram K.R."/>
            <person name="Rand D."/>
            <person name="Rasmussen M.D."/>
            <person name="Reed L.K."/>
            <person name="Reenan R."/>
            <person name="Reily A."/>
            <person name="Remington K.A."/>
            <person name="Rieger T.T."/>
            <person name="Ritchie M.G."/>
            <person name="Robin C."/>
            <person name="Rogers Y.H."/>
            <person name="Rohde C."/>
            <person name="Rozas J."/>
            <person name="Rubenfield M.J."/>
            <person name="Ruiz A."/>
            <person name="Russo S."/>
            <person name="Salzberg S.L."/>
            <person name="Sanchez-Gracia A."/>
            <person name="Saranga D.J."/>
            <person name="Sato H."/>
            <person name="Schaeffer S.W."/>
            <person name="Schatz M.C."/>
            <person name="Schlenke T."/>
            <person name="Schwartz R."/>
            <person name="Segarra C."/>
            <person name="Singh R.S."/>
            <person name="Sirot L."/>
            <person name="Sirota M."/>
            <person name="Sisneros N.B."/>
            <person name="Smith C.D."/>
            <person name="Smith T.F."/>
            <person name="Spieth J."/>
            <person name="Stage D.E."/>
            <person name="Stark A."/>
            <person name="Stephan W."/>
            <person name="Strausberg R.L."/>
            <person name="Strempel S."/>
            <person name="Sturgill D."/>
            <person name="Sutton G."/>
            <person name="Sutton G.G."/>
            <person name="Tao W."/>
            <person name="Teichmann S."/>
            <person name="Tobari Y.N."/>
            <person name="Tomimura Y."/>
            <person name="Tsolas J.M."/>
            <person name="Valente V.L."/>
            <person name="Venter E."/>
            <person name="Venter J.C."/>
            <person name="Vicario S."/>
            <person name="Vieira F.G."/>
            <person name="Vilella A.J."/>
            <person name="Villasante A."/>
            <person name="Walenz B."/>
            <person name="Wang J."/>
            <person name="Wasserman M."/>
            <person name="Watts T."/>
            <person name="Wilson D."/>
            <person name="Wilson R.K."/>
            <person name="Wing R.A."/>
            <person name="Wolfner M.F."/>
            <person name="Wong A."/>
            <person name="Wong G.K."/>
            <person name="Wu C.I."/>
            <person name="Wu G."/>
            <person name="Yamamoto D."/>
            <person name="Yang H.P."/>
            <person name="Yang S.P."/>
            <person name="Yorke J.A."/>
            <person name="Yoshida K."/>
            <person name="Zdobnov E."/>
            <person name="Zhang P."/>
            <person name="Zhang Y."/>
            <person name="Zimin A.V."/>
            <person name="Baldwin J."/>
            <person name="Abdouelleil A."/>
            <person name="Abdulkadir J."/>
            <person name="Abebe A."/>
            <person name="Abera B."/>
            <person name="Abreu J."/>
            <person name="Acer S.C."/>
            <person name="Aftuck L."/>
            <person name="Alexander A."/>
            <person name="An P."/>
            <person name="Anderson E."/>
            <person name="Anderson S."/>
            <person name="Arachi H."/>
            <person name="Azer M."/>
            <person name="Bachantsang P."/>
            <person name="Barry A."/>
            <person name="Bayul T."/>
            <person name="Berlin A."/>
            <person name="Bessette D."/>
            <person name="Bloom T."/>
            <person name="Blye J."/>
            <person name="Boguslavskiy L."/>
            <person name="Bonnet C."/>
            <person name="Boukhgalter B."/>
            <person name="Bourzgui I."/>
            <person name="Brown A."/>
            <person name="Cahill P."/>
            <person name="Channer S."/>
            <person name="Cheshatsang Y."/>
            <person name="Chuda L."/>
            <person name="Citroen M."/>
            <person name="Collymore A."/>
            <person name="Cooke P."/>
            <person name="Costello M."/>
            <person name="D'Aco K."/>
            <person name="Daza R."/>
            <person name="De Haan G."/>
            <person name="DeGray S."/>
            <person name="DeMaso C."/>
            <person name="Dhargay N."/>
            <person name="Dooley K."/>
            <person name="Dooley E."/>
            <person name="Doricent M."/>
            <person name="Dorje P."/>
            <person name="Dorjee K."/>
            <person name="Dupes A."/>
            <person name="Elong R."/>
            <person name="Falk J."/>
            <person name="Farina A."/>
            <person name="Faro S."/>
            <person name="Ferguson D."/>
            <person name="Fisher S."/>
            <person name="Foley C.D."/>
            <person name="Franke A."/>
            <person name="Friedrich D."/>
            <person name="Gadbois L."/>
            <person name="Gearin G."/>
            <person name="Gearin C.R."/>
            <person name="Giannoukos G."/>
            <person name="Goode T."/>
            <person name="Graham J."/>
            <person name="Grandbois E."/>
            <person name="Grewal S."/>
            <person name="Gyaltsen K."/>
            <person name="Hafez N."/>
            <person name="Hagos B."/>
            <person name="Hall J."/>
            <person name="Henson C."/>
            <person name="Hollinger A."/>
            <person name="Honan T."/>
            <person name="Huard M.D."/>
            <person name="Hughes L."/>
            <person name="Hurhula B."/>
            <person name="Husby M.E."/>
            <person name="Kamat A."/>
            <person name="Kanga B."/>
            <person name="Kashin S."/>
            <person name="Khazanovich D."/>
            <person name="Kisner P."/>
            <person name="Lance K."/>
            <person name="Lara M."/>
            <person name="Lee W."/>
            <person name="Lennon N."/>
            <person name="Letendre F."/>
            <person name="LeVine R."/>
            <person name="Lipovsky A."/>
            <person name="Liu X."/>
            <person name="Liu J."/>
            <person name="Liu S."/>
            <person name="Lokyitsang T."/>
            <person name="Lokyitsang Y."/>
            <person name="Lubonja R."/>
            <person name="Lui A."/>
            <person name="MacDonald P."/>
            <person name="Magnisalis V."/>
            <person name="Maru K."/>
            <person name="Matthews C."/>
            <person name="McCusker W."/>
            <person name="McDonough S."/>
            <person name="Mehta T."/>
            <person name="Meldrim J."/>
            <person name="Meneus L."/>
            <person name="Mihai O."/>
            <person name="Mihalev A."/>
            <person name="Mihova T."/>
            <person name="Mittelman R."/>
            <person name="Mlenga V."/>
            <person name="Montmayeur A."/>
            <person name="Mulrain L."/>
            <person name="Navidi A."/>
            <person name="Naylor J."/>
            <person name="Negash T."/>
            <person name="Nguyen T."/>
            <person name="Nguyen N."/>
            <person name="Nicol R."/>
            <person name="Norbu C."/>
            <person name="Norbu N."/>
            <person name="Novod N."/>
            <person name="O'Neill B."/>
            <person name="Osman S."/>
            <person name="Markiewicz E."/>
            <person name="Oyono O.L."/>
            <person name="Patti C."/>
            <person name="Phunkhang P."/>
            <person name="Pierre F."/>
            <person name="Priest M."/>
            <person name="Raghuraman S."/>
            <person name="Rege F."/>
            <person name="Reyes R."/>
            <person name="Rise C."/>
            <person name="Rogov P."/>
            <person name="Ross K."/>
            <person name="Ryan E."/>
            <person name="Settipalli S."/>
            <person name="Shea T."/>
            <person name="Sherpa N."/>
            <person name="Shi L."/>
            <person name="Shih D."/>
            <person name="Sparrow T."/>
            <person name="Spaulding J."/>
            <person name="Stalker J."/>
            <person name="Stange-Thomann N."/>
            <person name="Stavropoulos S."/>
            <person name="Stone C."/>
            <person name="Strader C."/>
            <person name="Tesfaye S."/>
            <person name="Thomson T."/>
            <person name="Thoulutsang Y."/>
            <person name="Thoulutsang D."/>
            <person name="Topham K."/>
            <person name="Topping I."/>
            <person name="Tsamla T."/>
            <person name="Vassiliev H."/>
            <person name="Vo A."/>
            <person name="Wangchuk T."/>
            <person name="Wangdi T."/>
            <person name="Weiand M."/>
            <person name="Wilkinson J."/>
            <person name="Wilson A."/>
            <person name="Yadav S."/>
            <person name="Young G."/>
            <person name="Yu Q."/>
            <person name="Zembek L."/>
            <person name="Zhong D."/>
            <person name="Zimmer A."/>
            <person name="Zwirko Z."/>
            <person name="Jaffe D.B."/>
            <person name="Alvarez P."/>
            <person name="Brockman W."/>
            <person name="Butler J."/>
            <person name="Chin C."/>
            <person name="Gnerre S."/>
            <person name="Grabherr M."/>
            <person name="Kleber M."/>
            <person name="Mauceli E."/>
            <person name="MacCallum I."/>
        </authorList>
    </citation>
    <scope>NUCLEOTIDE SEQUENCE [LARGE SCALE GENOMIC DNA]</scope>
    <source>
        <strain evidence="5">Tucson 15010-1051.87</strain>
    </source>
</reference>
<dbReference type="InterPro" id="IPR010625">
    <property type="entry name" value="CHCH"/>
</dbReference>
<dbReference type="InterPro" id="IPR055304">
    <property type="entry name" value="CHCHD2/10-like"/>
</dbReference>
<dbReference type="OMA" id="CDADARN"/>
<sequence length="167" mass="17071">MVRRGRSASPPPSARRSAPPQARAAPPPQAHVPARAAPPPAAPMAAAPPSAVGMPAPQQPSMFQQMAATAGGVAVGSAIGHTVGHGLTSMFSGSGDKEAAAPAAAAPVQQQQQPYYAQPAQGANEPQGACAWEIKQFLQCAQGQSDLSLCEGFNEALRQCKVQHHLQ</sequence>
<dbReference type="PANTHER" id="PTHR13523">
    <property type="entry name" value="COILED-COIL-HELIX-COILED-COIL-HELIX DOMAIN CONTAINING 2/NUR77"/>
    <property type="match status" value="1"/>
</dbReference>
<dbReference type="Proteomes" id="UP000008792">
    <property type="component" value="Unassembled WGS sequence"/>
</dbReference>
<feature type="region of interest" description="Disordered" evidence="2">
    <location>
        <begin position="1"/>
        <end position="58"/>
    </location>
</feature>
<feature type="domain" description="CHCH" evidence="3">
    <location>
        <begin position="130"/>
        <end position="161"/>
    </location>
</feature>
<evidence type="ECO:0000313" key="4">
    <source>
        <dbReference type="EMBL" id="EDW63070.1"/>
    </source>
</evidence>
<dbReference type="PhylomeDB" id="B4MEU5"/>
<dbReference type="eggNOG" id="KOG4090">
    <property type="taxonomic scope" value="Eukaryota"/>
</dbReference>
<keyword evidence="5" id="KW-1185">Reference proteome</keyword>
<dbReference type="InParanoid" id="B4MEU5"/>
<organism evidence="4 5">
    <name type="scientific">Drosophila virilis</name>
    <name type="common">Fruit fly</name>
    <dbReference type="NCBI Taxonomy" id="7244"/>
    <lineage>
        <taxon>Eukaryota</taxon>
        <taxon>Metazoa</taxon>
        <taxon>Ecdysozoa</taxon>
        <taxon>Arthropoda</taxon>
        <taxon>Hexapoda</taxon>
        <taxon>Insecta</taxon>
        <taxon>Pterygota</taxon>
        <taxon>Neoptera</taxon>
        <taxon>Endopterygota</taxon>
        <taxon>Diptera</taxon>
        <taxon>Brachycera</taxon>
        <taxon>Muscomorpha</taxon>
        <taxon>Ephydroidea</taxon>
        <taxon>Drosophilidae</taxon>
        <taxon>Drosophila</taxon>
    </lineage>
</organism>
<accession>B4MEU5</accession>
<dbReference type="EMBL" id="CH940664">
    <property type="protein sequence ID" value="EDW63070.1"/>
    <property type="molecule type" value="Genomic_DNA"/>
</dbReference>
<evidence type="ECO:0000256" key="1">
    <source>
        <dbReference type="ARBA" id="ARBA00023157"/>
    </source>
</evidence>
<feature type="compositionally biased region" description="Pro residues" evidence="2">
    <location>
        <begin position="25"/>
        <end position="42"/>
    </location>
</feature>
<dbReference type="FunCoup" id="B4MEU5">
    <property type="interactions" value="705"/>
</dbReference>
<proteinExistence type="predicted"/>
<feature type="region of interest" description="Disordered" evidence="2">
    <location>
        <begin position="84"/>
        <end position="122"/>
    </location>
</feature>
<feature type="compositionally biased region" description="Low complexity" evidence="2">
    <location>
        <begin position="14"/>
        <end position="24"/>
    </location>
</feature>
<feature type="compositionally biased region" description="Low complexity" evidence="2">
    <location>
        <begin position="100"/>
        <end position="121"/>
    </location>
</feature>
<dbReference type="OrthoDB" id="1106148at2759"/>